<evidence type="ECO:0000256" key="14">
    <source>
        <dbReference type="ARBA" id="ARBA00083640"/>
    </source>
</evidence>
<name>A0AAX1EFV0_9GAMM</name>
<evidence type="ECO:0000256" key="11">
    <source>
        <dbReference type="ARBA" id="ARBA00074372"/>
    </source>
</evidence>
<comment type="function">
    <text evidence="8 15">Functions in the N-end rule pathway of protein degradation where it conjugates Leu, Phe and, less efficiently, Met from aminoacyl-tRNAs to the N-termini of proteins containing an N-terminal arginine or lysine.</text>
</comment>
<organism evidence="16 17">
    <name type="scientific">Legionella israelensis</name>
    <dbReference type="NCBI Taxonomy" id="454"/>
    <lineage>
        <taxon>Bacteria</taxon>
        <taxon>Pseudomonadati</taxon>
        <taxon>Pseudomonadota</taxon>
        <taxon>Gammaproteobacteria</taxon>
        <taxon>Legionellales</taxon>
        <taxon>Legionellaceae</taxon>
        <taxon>Legionella</taxon>
    </lineage>
</organism>
<dbReference type="NCBIfam" id="TIGR00667">
    <property type="entry name" value="aat"/>
    <property type="match status" value="1"/>
</dbReference>
<dbReference type="GO" id="GO:0030163">
    <property type="term" value="P:protein catabolic process"/>
    <property type="evidence" value="ECO:0007669"/>
    <property type="project" value="UniProtKB-UniRule"/>
</dbReference>
<proteinExistence type="inferred from homology"/>
<dbReference type="Gene3D" id="3.30.70.3550">
    <property type="entry name" value="Leucyl/phenylalanyl-tRNA-protein transferase, N-terminal domain"/>
    <property type="match status" value="1"/>
</dbReference>
<evidence type="ECO:0000256" key="12">
    <source>
        <dbReference type="ARBA" id="ARBA00077136"/>
    </source>
</evidence>
<dbReference type="PANTHER" id="PTHR30098">
    <property type="entry name" value="LEUCYL/PHENYLALANYL-TRNA--PROTEIN TRANSFERASE"/>
    <property type="match status" value="1"/>
</dbReference>
<dbReference type="HAMAP" id="MF_00688">
    <property type="entry name" value="Leu_Phe_trans"/>
    <property type="match status" value="1"/>
</dbReference>
<comment type="catalytic activity">
    <reaction evidence="7 15">
        <text>N-terminal L-lysyl-[protein] + L-leucyl-tRNA(Leu) = N-terminal L-leucyl-L-lysyl-[protein] + tRNA(Leu) + H(+)</text>
        <dbReference type="Rhea" id="RHEA:12340"/>
        <dbReference type="Rhea" id="RHEA-COMP:9613"/>
        <dbReference type="Rhea" id="RHEA-COMP:9622"/>
        <dbReference type="Rhea" id="RHEA-COMP:12670"/>
        <dbReference type="Rhea" id="RHEA-COMP:12671"/>
        <dbReference type="ChEBI" id="CHEBI:15378"/>
        <dbReference type="ChEBI" id="CHEBI:65249"/>
        <dbReference type="ChEBI" id="CHEBI:78442"/>
        <dbReference type="ChEBI" id="CHEBI:78494"/>
        <dbReference type="ChEBI" id="CHEBI:133043"/>
        <dbReference type="EC" id="2.3.2.6"/>
    </reaction>
</comment>
<dbReference type="SUPFAM" id="SSF55729">
    <property type="entry name" value="Acyl-CoA N-acyltransferases (Nat)"/>
    <property type="match status" value="1"/>
</dbReference>
<evidence type="ECO:0000256" key="5">
    <source>
        <dbReference type="ARBA" id="ARBA00050607"/>
    </source>
</evidence>
<reference evidence="16 17" key="1">
    <citation type="submission" date="2019-03" db="EMBL/GenBank/DDBJ databases">
        <title>Diverse conjugative elements silence natural transformation in Legionella species.</title>
        <authorList>
            <person name="Durieux I."/>
            <person name="Ginevra C."/>
            <person name="Attaiech L."/>
            <person name="Picq K."/>
            <person name="Juan P.A."/>
            <person name="Jarraud S."/>
            <person name="Charpentier X."/>
        </authorList>
    </citation>
    <scope>NUCLEOTIDE SEQUENCE [LARGE SCALE GENOMIC DNA]</scope>
    <source>
        <strain evidence="16 17">HL-0427-4011</strain>
    </source>
</reference>
<keyword evidence="4 15" id="KW-0012">Acyltransferase</keyword>
<dbReference type="Pfam" id="PF03588">
    <property type="entry name" value="Leu_Phe_trans"/>
    <property type="match status" value="1"/>
</dbReference>
<dbReference type="GO" id="GO:0005737">
    <property type="term" value="C:cytoplasm"/>
    <property type="evidence" value="ECO:0007669"/>
    <property type="project" value="UniProtKB-SubCell"/>
</dbReference>
<dbReference type="InterPro" id="IPR042221">
    <property type="entry name" value="Leu/Phe-tRNA_Trfase_N"/>
</dbReference>
<dbReference type="Gene3D" id="3.40.630.70">
    <property type="entry name" value="Leucyl/phenylalanyl-tRNA-protein transferase, C-terminal domain"/>
    <property type="match status" value="1"/>
</dbReference>
<evidence type="ECO:0000256" key="4">
    <source>
        <dbReference type="ARBA" id="ARBA00023315"/>
    </source>
</evidence>
<evidence type="ECO:0000256" key="10">
    <source>
        <dbReference type="ARBA" id="ARBA00066767"/>
    </source>
</evidence>
<evidence type="ECO:0000256" key="7">
    <source>
        <dbReference type="ARBA" id="ARBA00051538"/>
    </source>
</evidence>
<gene>
    <name evidence="15" type="primary">aat</name>
    <name evidence="16" type="ORF">E3983_06075</name>
</gene>
<keyword evidence="2 15" id="KW-0963">Cytoplasm</keyword>
<dbReference type="InterPro" id="IPR016181">
    <property type="entry name" value="Acyl_CoA_acyltransferase"/>
</dbReference>
<evidence type="ECO:0000256" key="9">
    <source>
        <dbReference type="ARBA" id="ARBA00061535"/>
    </source>
</evidence>
<evidence type="ECO:0000256" key="6">
    <source>
        <dbReference type="ARBA" id="ARBA00050652"/>
    </source>
</evidence>
<evidence type="ECO:0000313" key="17">
    <source>
        <dbReference type="Proteomes" id="UP000295517"/>
    </source>
</evidence>
<sequence>MSAENYTFPDPEYYDKQGLLAIGGDLSPQRLIQAYSQGIFPWFEPGSPILWWSPDPRLILWPNNFRISRSLRQTLKKPFQLTVDNAFKEVIIACATNKERLNNTWITPAMIEAYEKLHQMGYAHSFEVWLNDELVGGLYGVSLGHAFFGESMFHKERDASKVAMYFLCSVMKSWQFDFIDCQLPTAHLQRMGAETVPRKQFLDLLRRTLRYPNKQEKWVYSSHNTIPRDEF</sequence>
<evidence type="ECO:0000256" key="3">
    <source>
        <dbReference type="ARBA" id="ARBA00022679"/>
    </source>
</evidence>
<evidence type="ECO:0000256" key="13">
    <source>
        <dbReference type="ARBA" id="ARBA00077165"/>
    </source>
</evidence>
<dbReference type="AlphaFoldDB" id="A0AAX1EFV0"/>
<evidence type="ECO:0000256" key="2">
    <source>
        <dbReference type="ARBA" id="ARBA00022490"/>
    </source>
</evidence>
<dbReference type="GO" id="GO:0008914">
    <property type="term" value="F:leucyl-tRNA--protein transferase activity"/>
    <property type="evidence" value="ECO:0007669"/>
    <property type="project" value="UniProtKB-UniRule"/>
</dbReference>
<dbReference type="InterPro" id="IPR042203">
    <property type="entry name" value="Leu/Phe-tRNA_Trfase_C"/>
</dbReference>
<evidence type="ECO:0000256" key="8">
    <source>
        <dbReference type="ARBA" id="ARBA00054043"/>
    </source>
</evidence>
<dbReference type="Proteomes" id="UP000295517">
    <property type="component" value="Chromosome"/>
</dbReference>
<dbReference type="EC" id="2.3.2.6" evidence="10 15"/>
<dbReference type="PANTHER" id="PTHR30098:SF2">
    <property type="entry name" value="LEUCYL_PHENYLALANYL-TRNA--PROTEIN TRANSFERASE"/>
    <property type="match status" value="1"/>
</dbReference>
<comment type="catalytic activity">
    <reaction evidence="6 15">
        <text>N-terminal L-arginyl-[protein] + L-leucyl-tRNA(Leu) = N-terminal L-leucyl-L-arginyl-[protein] + tRNA(Leu) + H(+)</text>
        <dbReference type="Rhea" id="RHEA:50416"/>
        <dbReference type="Rhea" id="RHEA-COMP:9613"/>
        <dbReference type="Rhea" id="RHEA-COMP:9622"/>
        <dbReference type="Rhea" id="RHEA-COMP:12672"/>
        <dbReference type="Rhea" id="RHEA-COMP:12673"/>
        <dbReference type="ChEBI" id="CHEBI:15378"/>
        <dbReference type="ChEBI" id="CHEBI:64719"/>
        <dbReference type="ChEBI" id="CHEBI:78442"/>
        <dbReference type="ChEBI" id="CHEBI:78494"/>
        <dbReference type="ChEBI" id="CHEBI:133044"/>
        <dbReference type="EC" id="2.3.2.6"/>
    </reaction>
</comment>
<dbReference type="InterPro" id="IPR004616">
    <property type="entry name" value="Leu/Phe-tRNA_Trfase"/>
</dbReference>
<evidence type="ECO:0000256" key="15">
    <source>
        <dbReference type="HAMAP-Rule" id="MF_00688"/>
    </source>
</evidence>
<comment type="catalytic activity">
    <reaction evidence="5 15">
        <text>L-phenylalanyl-tRNA(Phe) + an N-terminal L-alpha-aminoacyl-[protein] = an N-terminal L-phenylalanyl-L-alpha-aminoacyl-[protein] + tRNA(Phe)</text>
        <dbReference type="Rhea" id="RHEA:43632"/>
        <dbReference type="Rhea" id="RHEA-COMP:9668"/>
        <dbReference type="Rhea" id="RHEA-COMP:9699"/>
        <dbReference type="Rhea" id="RHEA-COMP:10636"/>
        <dbReference type="Rhea" id="RHEA-COMP:10637"/>
        <dbReference type="ChEBI" id="CHEBI:78442"/>
        <dbReference type="ChEBI" id="CHEBI:78531"/>
        <dbReference type="ChEBI" id="CHEBI:78597"/>
        <dbReference type="ChEBI" id="CHEBI:83561"/>
        <dbReference type="EC" id="2.3.2.6"/>
    </reaction>
</comment>
<dbReference type="EMBL" id="CP038254">
    <property type="protein sequence ID" value="QBR83953.1"/>
    <property type="molecule type" value="Genomic_DNA"/>
</dbReference>
<accession>A0AAX1EFV0</accession>
<keyword evidence="3 15" id="KW-0808">Transferase</keyword>
<dbReference type="FunFam" id="3.30.70.3550:FF:000001">
    <property type="entry name" value="Leucyl/phenylalanyl-tRNA--protein transferase"/>
    <property type="match status" value="1"/>
</dbReference>
<protein>
    <recommendedName>
        <fullName evidence="11 15">Leucyl/phenylalanyl-tRNA--protein transferase</fullName>
        <ecNumber evidence="10 15">2.3.2.6</ecNumber>
    </recommendedName>
    <alternativeName>
        <fullName evidence="12 15">L/F-transferase</fullName>
    </alternativeName>
    <alternativeName>
        <fullName evidence="13 15">Leucyltransferase</fullName>
    </alternativeName>
    <alternativeName>
        <fullName evidence="14 15">Phenyalanyltransferase</fullName>
    </alternativeName>
</protein>
<comment type="subcellular location">
    <subcellularLocation>
        <location evidence="1 15">Cytoplasm</location>
    </subcellularLocation>
</comment>
<dbReference type="RefSeq" id="WP_135060244.1">
    <property type="nucleotide sequence ID" value="NZ_CP038254.1"/>
</dbReference>
<comment type="similarity">
    <text evidence="9 15">Belongs to the L/F-transferase family.</text>
</comment>
<evidence type="ECO:0000313" key="16">
    <source>
        <dbReference type="EMBL" id="QBR83953.1"/>
    </source>
</evidence>
<evidence type="ECO:0000256" key="1">
    <source>
        <dbReference type="ARBA" id="ARBA00004496"/>
    </source>
</evidence>
<dbReference type="FunFam" id="3.40.630.70:FF:000001">
    <property type="entry name" value="Leucyl/phenylalanyl-tRNA--protein transferase"/>
    <property type="match status" value="1"/>
</dbReference>